<comment type="similarity">
    <text evidence="1">Belongs to the LysR transcriptional regulatory family.</text>
</comment>
<gene>
    <name evidence="6" type="ORF">SAMN05660420_00471</name>
</gene>
<dbReference type="Proteomes" id="UP000199409">
    <property type="component" value="Unassembled WGS sequence"/>
</dbReference>
<dbReference type="FunFam" id="1.10.10.10:FF:000001">
    <property type="entry name" value="LysR family transcriptional regulator"/>
    <property type="match status" value="1"/>
</dbReference>
<organism evidence="6 7">
    <name type="scientific">Desulfuromusa kysingii</name>
    <dbReference type="NCBI Taxonomy" id="37625"/>
    <lineage>
        <taxon>Bacteria</taxon>
        <taxon>Pseudomonadati</taxon>
        <taxon>Thermodesulfobacteriota</taxon>
        <taxon>Desulfuromonadia</taxon>
        <taxon>Desulfuromonadales</taxon>
        <taxon>Geopsychrobacteraceae</taxon>
        <taxon>Desulfuromusa</taxon>
    </lineage>
</organism>
<dbReference type="InterPro" id="IPR047788">
    <property type="entry name" value="LysR-like_Sec_metab"/>
</dbReference>
<evidence type="ECO:0000256" key="3">
    <source>
        <dbReference type="ARBA" id="ARBA00023125"/>
    </source>
</evidence>
<dbReference type="CDD" id="cd08420">
    <property type="entry name" value="PBP2_CysL_like"/>
    <property type="match status" value="1"/>
</dbReference>
<dbReference type="GO" id="GO:0003700">
    <property type="term" value="F:DNA-binding transcription factor activity"/>
    <property type="evidence" value="ECO:0007669"/>
    <property type="project" value="InterPro"/>
</dbReference>
<reference evidence="6 7" key="1">
    <citation type="submission" date="2016-10" db="EMBL/GenBank/DDBJ databases">
        <authorList>
            <person name="de Groot N.N."/>
        </authorList>
    </citation>
    <scope>NUCLEOTIDE SEQUENCE [LARGE SCALE GENOMIC DNA]</scope>
    <source>
        <strain evidence="6 7">DSM 7343</strain>
    </source>
</reference>
<dbReference type="Pfam" id="PF03466">
    <property type="entry name" value="LysR_substrate"/>
    <property type="match status" value="1"/>
</dbReference>
<sequence>MTLRQLELFIAVAETKSFSRGAELIALTQSTVSQHIAALERETNTRLLDRTNKGIFLTAGGEIFLQHARRVLAERDVLLQAMAGLHGLEKATLNLGASNIPANYLIPCFLPVLKDKYPGISLTMRIGDSKEILDELKSGQLELGIVGGRIDDDVYSYDPLLKDKLVMIVGPDHPLKDRQSITKEELKNEVIVVREEGSGTYQALQNAFLLAGIDHASFNIVAQLGSNEAVRRAVAAGYGCAFVSDLSIQNNLRHGELFKIDVEGLTIDRQLWLVKLRERTASPASIAFSELLKSSAILDNLGQCCNV</sequence>
<dbReference type="NCBIfam" id="NF040786">
    <property type="entry name" value="LysR_Sec_metab"/>
    <property type="match status" value="1"/>
</dbReference>
<evidence type="ECO:0000256" key="1">
    <source>
        <dbReference type="ARBA" id="ARBA00009437"/>
    </source>
</evidence>
<dbReference type="SUPFAM" id="SSF46785">
    <property type="entry name" value="Winged helix' DNA-binding domain"/>
    <property type="match status" value="1"/>
</dbReference>
<evidence type="ECO:0000256" key="2">
    <source>
        <dbReference type="ARBA" id="ARBA00023015"/>
    </source>
</evidence>
<dbReference type="Gene3D" id="3.40.190.290">
    <property type="match status" value="1"/>
</dbReference>
<dbReference type="EMBL" id="FNQN01000001">
    <property type="protein sequence ID" value="SDZ82033.1"/>
    <property type="molecule type" value="Genomic_DNA"/>
</dbReference>
<evidence type="ECO:0000313" key="7">
    <source>
        <dbReference type="Proteomes" id="UP000199409"/>
    </source>
</evidence>
<dbReference type="Gene3D" id="1.10.10.10">
    <property type="entry name" value="Winged helix-like DNA-binding domain superfamily/Winged helix DNA-binding domain"/>
    <property type="match status" value="1"/>
</dbReference>
<dbReference type="InterPro" id="IPR036390">
    <property type="entry name" value="WH_DNA-bd_sf"/>
</dbReference>
<dbReference type="STRING" id="37625.SAMN05660420_00471"/>
<dbReference type="PANTHER" id="PTHR30126">
    <property type="entry name" value="HTH-TYPE TRANSCRIPTIONAL REGULATOR"/>
    <property type="match status" value="1"/>
</dbReference>
<feature type="domain" description="HTH lysR-type" evidence="5">
    <location>
        <begin position="1"/>
        <end position="58"/>
    </location>
</feature>
<dbReference type="AlphaFoldDB" id="A0A1H3W4L8"/>
<keyword evidence="3" id="KW-0238">DNA-binding</keyword>
<keyword evidence="7" id="KW-1185">Reference proteome</keyword>
<evidence type="ECO:0000313" key="6">
    <source>
        <dbReference type="EMBL" id="SDZ82033.1"/>
    </source>
</evidence>
<evidence type="ECO:0000256" key="4">
    <source>
        <dbReference type="ARBA" id="ARBA00023163"/>
    </source>
</evidence>
<dbReference type="RefSeq" id="WP_175498240.1">
    <property type="nucleotide sequence ID" value="NZ_FNQN01000001.1"/>
</dbReference>
<dbReference type="SUPFAM" id="SSF53850">
    <property type="entry name" value="Periplasmic binding protein-like II"/>
    <property type="match status" value="1"/>
</dbReference>
<dbReference type="InterPro" id="IPR036388">
    <property type="entry name" value="WH-like_DNA-bd_sf"/>
</dbReference>
<accession>A0A1H3W4L8</accession>
<protein>
    <submittedName>
        <fullName evidence="6">Transcriptional regulator, LysR family</fullName>
    </submittedName>
</protein>
<keyword evidence="4" id="KW-0804">Transcription</keyword>
<keyword evidence="2" id="KW-0805">Transcription regulation</keyword>
<dbReference type="InterPro" id="IPR000847">
    <property type="entry name" value="LysR_HTH_N"/>
</dbReference>
<evidence type="ECO:0000259" key="5">
    <source>
        <dbReference type="PROSITE" id="PS50931"/>
    </source>
</evidence>
<dbReference type="PROSITE" id="PS50931">
    <property type="entry name" value="HTH_LYSR"/>
    <property type="match status" value="1"/>
</dbReference>
<dbReference type="PANTHER" id="PTHR30126:SF91">
    <property type="entry name" value="LYSR FAMILY TRANSCRIPTIONAL REGULATOR"/>
    <property type="match status" value="1"/>
</dbReference>
<dbReference type="GO" id="GO:0000976">
    <property type="term" value="F:transcription cis-regulatory region binding"/>
    <property type="evidence" value="ECO:0007669"/>
    <property type="project" value="TreeGrafter"/>
</dbReference>
<name>A0A1H3W4L8_9BACT</name>
<dbReference type="InterPro" id="IPR005119">
    <property type="entry name" value="LysR_subst-bd"/>
</dbReference>
<dbReference type="Pfam" id="PF00126">
    <property type="entry name" value="HTH_1"/>
    <property type="match status" value="1"/>
</dbReference>
<proteinExistence type="inferred from homology"/>